<dbReference type="EMBL" id="JYJG01000443">
    <property type="protein sequence ID" value="KJK35282.1"/>
    <property type="molecule type" value="Genomic_DNA"/>
</dbReference>
<evidence type="ECO:0000313" key="3">
    <source>
        <dbReference type="Proteomes" id="UP000033393"/>
    </source>
</evidence>
<dbReference type="Gene3D" id="1.10.10.10">
    <property type="entry name" value="Winged helix-like DNA-binding domain superfamily/Winged helix DNA-binding domain"/>
    <property type="match status" value="1"/>
</dbReference>
<dbReference type="PANTHER" id="PTHR47691:SF3">
    <property type="entry name" value="HTH-TYPE TRANSCRIPTIONAL REGULATOR RV0890C-RELATED"/>
    <property type="match status" value="1"/>
</dbReference>
<feature type="domain" description="HTH cro/C1-type" evidence="1">
    <location>
        <begin position="14"/>
        <end position="69"/>
    </location>
</feature>
<evidence type="ECO:0000259" key="1">
    <source>
        <dbReference type="PROSITE" id="PS50943"/>
    </source>
</evidence>
<evidence type="ECO:0000313" key="2">
    <source>
        <dbReference type="EMBL" id="KJK35282.1"/>
    </source>
</evidence>
<dbReference type="Pfam" id="PF13560">
    <property type="entry name" value="HTH_31"/>
    <property type="match status" value="1"/>
</dbReference>
<keyword evidence="3" id="KW-1185">Reference proteome</keyword>
<dbReference type="InterPro" id="IPR001387">
    <property type="entry name" value="Cro/C1-type_HTH"/>
</dbReference>
<gene>
    <name evidence="2" type="ORF">UK23_43000</name>
</gene>
<sequence>MREEPPGPSFGHTLLRYRTEAGLSQRDLALASGLSVRALRELERGRAAAAQEKSTELLATALGLTGDERESFLLLAREGRRRSSLSGTRTMLYGLPAVPALVGRDDELDQLARAARAGGTAVVIGPPGVGKTSLAVAAADRLKVLFPDGCLAIDLRGVDDHPVTAAPALERMLTALGVPARRIPPGEAERSSLFRTLMRDRRILVLLDNAADDAQVLPLLAGGDHSFTIVTCRRSLGGLEPAQRLVLDVLPEQSAVDLLTTIVGEDVVQADAAAAKEVVELCGNLPLAVRIVGNRLATRRHWSLSYLAGQLRDERRRLDSLAAGDLRLRPAFEVSLRRLSPAAQEVFRRLALVPGAHFSEELAAVVTGVPQDEVEAQLDELVEASLLTVTAARMRLQFHDLVRLFAQERLAAEEPEDVRARLQDDLLTHVLRKTTDASKLFLAKMTGMPQDSPFRSQDEAKEWLEQESTNWLPVVSRATEARRYREVVDCTWALYNYAHGREPMYPWPDVFGCGVRAARELGDRTAEVNLLAQYGTSFHWSLGESERARDVLLGALALAEEIDHHFGAMIVHSAVGWPLLSLGEPEEALRHVDLASEMSESYDFFETRFWMHIGSGGIRLATGRFSEALTVLTPLLSEVCERIGETNPEVAAKTMTLVRMNIADCLAGLGRWQEAAEQYHEVIRLFGTARPTYRSRVELLVCEGTAWRHAGEFQRAHDCLTLALDLCDDPANRDDRKAVEAELALVPAE</sequence>
<dbReference type="SUPFAM" id="SSF48452">
    <property type="entry name" value="TPR-like"/>
    <property type="match status" value="1"/>
</dbReference>
<dbReference type="SMART" id="SM00530">
    <property type="entry name" value="HTH_XRE"/>
    <property type="match status" value="1"/>
</dbReference>
<accession>A0A0F0GCP2</accession>
<dbReference type="InterPro" id="IPR036388">
    <property type="entry name" value="WH-like_DNA-bd_sf"/>
</dbReference>
<dbReference type="SUPFAM" id="SSF47413">
    <property type="entry name" value="lambda repressor-like DNA-binding domains"/>
    <property type="match status" value="1"/>
</dbReference>
<proteinExistence type="predicted"/>
<dbReference type="Gene3D" id="1.10.8.430">
    <property type="entry name" value="Helical domain of apoptotic protease-activating factors"/>
    <property type="match status" value="1"/>
</dbReference>
<dbReference type="Proteomes" id="UP000033393">
    <property type="component" value="Unassembled WGS sequence"/>
</dbReference>
<dbReference type="InterPro" id="IPR010982">
    <property type="entry name" value="Lambda_DNA-bd_dom_sf"/>
</dbReference>
<reference evidence="2 3" key="1">
    <citation type="submission" date="2015-02" db="EMBL/GenBank/DDBJ databases">
        <authorList>
            <person name="Ju K.-S."/>
            <person name="Doroghazi J.R."/>
            <person name="Metcalf W."/>
        </authorList>
    </citation>
    <scope>NUCLEOTIDE SEQUENCE [LARGE SCALE GENOMIC DNA]</scope>
    <source>
        <strain evidence="2 3">NRRL B-16140</strain>
    </source>
</reference>
<dbReference type="Gene3D" id="3.40.50.300">
    <property type="entry name" value="P-loop containing nucleotide triphosphate hydrolases"/>
    <property type="match status" value="1"/>
</dbReference>
<dbReference type="GO" id="GO:0003677">
    <property type="term" value="F:DNA binding"/>
    <property type="evidence" value="ECO:0007669"/>
    <property type="project" value="InterPro"/>
</dbReference>
<dbReference type="CDD" id="cd00093">
    <property type="entry name" value="HTH_XRE"/>
    <property type="match status" value="1"/>
</dbReference>
<dbReference type="PATRIC" id="fig|68170.10.peg.1709"/>
<dbReference type="AlphaFoldDB" id="A0A0F0GCP2"/>
<dbReference type="GO" id="GO:0043531">
    <property type="term" value="F:ADP binding"/>
    <property type="evidence" value="ECO:0007669"/>
    <property type="project" value="InterPro"/>
</dbReference>
<comment type="caution">
    <text evidence="2">The sequence shown here is derived from an EMBL/GenBank/DDBJ whole genome shotgun (WGS) entry which is preliminary data.</text>
</comment>
<dbReference type="InterPro" id="IPR042197">
    <property type="entry name" value="Apaf_helical"/>
</dbReference>
<name>A0A0F0GCP2_LENAE</name>
<dbReference type="InterPro" id="IPR027417">
    <property type="entry name" value="P-loop_NTPase"/>
</dbReference>
<dbReference type="PROSITE" id="PS50943">
    <property type="entry name" value="HTH_CROC1"/>
    <property type="match status" value="1"/>
</dbReference>
<dbReference type="PANTHER" id="PTHR47691">
    <property type="entry name" value="REGULATOR-RELATED"/>
    <property type="match status" value="1"/>
</dbReference>
<dbReference type="Gene3D" id="1.25.40.10">
    <property type="entry name" value="Tetratricopeptide repeat domain"/>
    <property type="match status" value="2"/>
</dbReference>
<protein>
    <recommendedName>
        <fullName evidence="1">HTH cro/C1-type domain-containing protein</fullName>
    </recommendedName>
</protein>
<dbReference type="Gene3D" id="1.10.260.40">
    <property type="entry name" value="lambda repressor-like DNA-binding domains"/>
    <property type="match status" value="1"/>
</dbReference>
<dbReference type="SUPFAM" id="SSF52540">
    <property type="entry name" value="P-loop containing nucleoside triphosphate hydrolases"/>
    <property type="match status" value="1"/>
</dbReference>
<organism evidence="2 3">
    <name type="scientific">Lentzea aerocolonigenes</name>
    <name type="common">Lechevalieria aerocolonigenes</name>
    <name type="synonym">Saccharothrix aerocolonigenes</name>
    <dbReference type="NCBI Taxonomy" id="68170"/>
    <lineage>
        <taxon>Bacteria</taxon>
        <taxon>Bacillati</taxon>
        <taxon>Actinomycetota</taxon>
        <taxon>Actinomycetes</taxon>
        <taxon>Pseudonocardiales</taxon>
        <taxon>Pseudonocardiaceae</taxon>
        <taxon>Lentzea</taxon>
    </lineage>
</organism>
<dbReference type="InterPro" id="IPR011990">
    <property type="entry name" value="TPR-like_helical_dom_sf"/>
</dbReference>
<dbReference type="PRINTS" id="PR00364">
    <property type="entry name" value="DISEASERSIST"/>
</dbReference>